<dbReference type="PANTHER" id="PTHR46300">
    <property type="entry name" value="P450, PUTATIVE (EUROFUNG)-RELATED-RELATED"/>
    <property type="match status" value="1"/>
</dbReference>
<comment type="pathway">
    <text evidence="2">Secondary metabolite biosynthesis.</text>
</comment>
<accession>A0A6A4HH75</accession>
<dbReference type="InterPro" id="IPR036396">
    <property type="entry name" value="Cyt_P450_sf"/>
</dbReference>
<dbReference type="OrthoDB" id="2789670at2759"/>
<evidence type="ECO:0000313" key="12">
    <source>
        <dbReference type="Proteomes" id="UP000799118"/>
    </source>
</evidence>
<evidence type="ECO:0000256" key="10">
    <source>
        <dbReference type="SAM" id="Phobius"/>
    </source>
</evidence>
<dbReference type="EMBL" id="ML769512">
    <property type="protein sequence ID" value="KAE9396537.1"/>
    <property type="molecule type" value="Genomic_DNA"/>
</dbReference>
<dbReference type="CDD" id="cd11065">
    <property type="entry name" value="CYP64-like"/>
    <property type="match status" value="1"/>
</dbReference>
<proteinExistence type="inferred from homology"/>
<evidence type="ECO:0000256" key="6">
    <source>
        <dbReference type="ARBA" id="ARBA00023002"/>
    </source>
</evidence>
<dbReference type="PRINTS" id="PR00463">
    <property type="entry name" value="EP450I"/>
</dbReference>
<comment type="cofactor">
    <cofactor evidence="1 9">
        <name>heme</name>
        <dbReference type="ChEBI" id="CHEBI:30413"/>
    </cofactor>
</comment>
<evidence type="ECO:0000256" key="5">
    <source>
        <dbReference type="ARBA" id="ARBA00022723"/>
    </source>
</evidence>
<dbReference type="GO" id="GO:0005506">
    <property type="term" value="F:iron ion binding"/>
    <property type="evidence" value="ECO:0007669"/>
    <property type="project" value="InterPro"/>
</dbReference>
<name>A0A6A4HH75_9AGAR</name>
<feature type="transmembrane region" description="Helical" evidence="10">
    <location>
        <begin position="20"/>
        <end position="40"/>
    </location>
</feature>
<comment type="similarity">
    <text evidence="3">Belongs to the cytochrome P450 family.</text>
</comment>
<keyword evidence="12" id="KW-1185">Reference proteome</keyword>
<dbReference type="Pfam" id="PF00067">
    <property type="entry name" value="p450"/>
    <property type="match status" value="2"/>
</dbReference>
<dbReference type="Proteomes" id="UP000799118">
    <property type="component" value="Unassembled WGS sequence"/>
</dbReference>
<dbReference type="AlphaFoldDB" id="A0A6A4HH75"/>
<keyword evidence="8" id="KW-0503">Monooxygenase</keyword>
<reference evidence="11" key="1">
    <citation type="journal article" date="2019" name="Environ. Microbiol.">
        <title>Fungal ecological strategies reflected in gene transcription - a case study of two litter decomposers.</title>
        <authorList>
            <person name="Barbi F."/>
            <person name="Kohler A."/>
            <person name="Barry K."/>
            <person name="Baskaran P."/>
            <person name="Daum C."/>
            <person name="Fauchery L."/>
            <person name="Ihrmark K."/>
            <person name="Kuo A."/>
            <person name="LaButti K."/>
            <person name="Lipzen A."/>
            <person name="Morin E."/>
            <person name="Grigoriev I.V."/>
            <person name="Henrissat B."/>
            <person name="Lindahl B."/>
            <person name="Martin F."/>
        </authorList>
    </citation>
    <scope>NUCLEOTIDE SEQUENCE</scope>
    <source>
        <strain evidence="11">JB14</strain>
    </source>
</reference>
<keyword evidence="5 9" id="KW-0479">Metal-binding</keyword>
<feature type="binding site" description="axial binding residue" evidence="9">
    <location>
        <position position="439"/>
    </location>
    <ligand>
        <name>heme</name>
        <dbReference type="ChEBI" id="CHEBI:30413"/>
    </ligand>
    <ligandPart>
        <name>Fe</name>
        <dbReference type="ChEBI" id="CHEBI:18248"/>
    </ligandPart>
</feature>
<dbReference type="InterPro" id="IPR001128">
    <property type="entry name" value="Cyt_P450"/>
</dbReference>
<evidence type="ECO:0000313" key="11">
    <source>
        <dbReference type="EMBL" id="KAE9396537.1"/>
    </source>
</evidence>
<feature type="transmembrane region" description="Helical" evidence="10">
    <location>
        <begin position="443"/>
        <end position="463"/>
    </location>
</feature>
<sequence length="486" mass="55623">MSILDRFDKPSVSPASFLGHLLGPMKLVVAVIGICLAFALSNSRQQRAQRGFPLPPGPKPEWFIGNARQLPKGKQWITATQWGKEYGDLVYARIPGKSILFLNSVKAANDLLEKRSKIYSDRTHSTMIDLTGWSFNLLHMGYNDEWRKHRRMFQQMFRPDAAGDYQPVQRRKIHEWLQRLLDTPEKFMQHTTFLRLLRRLHQRPLIHIGKQAMGIMSDCLVPGKFLVETYPFLRYLPSWVPGLTTEMQSVPFEAVKERMRIGQGSESLVAEYLGDTDHIGGLRGQEREDVLRHVATTSYAGGVDTTVSSLSTIFRAMVLNTSAQRKIQAEIDHVTGGKRLPEFADREFMPYCEAAYREVMRWYPVTPLGIAHTTSEDDIYEGWFIPKGTQCFPNVWAMTRDESKYKDPDRFIPERFLDADGKPNDDTFIPAYGFGRRICVGRFFADATVWFTLVSLLAVFDILPAKDENGEDIDITDYEYTDGAIM</sequence>
<evidence type="ECO:0000256" key="8">
    <source>
        <dbReference type="ARBA" id="ARBA00023033"/>
    </source>
</evidence>
<evidence type="ECO:0000256" key="2">
    <source>
        <dbReference type="ARBA" id="ARBA00005179"/>
    </source>
</evidence>
<keyword evidence="7 9" id="KW-0408">Iron</keyword>
<evidence type="ECO:0000256" key="7">
    <source>
        <dbReference type="ARBA" id="ARBA00023004"/>
    </source>
</evidence>
<dbReference type="PRINTS" id="PR00385">
    <property type="entry name" value="P450"/>
</dbReference>
<organism evidence="11 12">
    <name type="scientific">Gymnopus androsaceus JB14</name>
    <dbReference type="NCBI Taxonomy" id="1447944"/>
    <lineage>
        <taxon>Eukaryota</taxon>
        <taxon>Fungi</taxon>
        <taxon>Dikarya</taxon>
        <taxon>Basidiomycota</taxon>
        <taxon>Agaricomycotina</taxon>
        <taxon>Agaricomycetes</taxon>
        <taxon>Agaricomycetidae</taxon>
        <taxon>Agaricales</taxon>
        <taxon>Marasmiineae</taxon>
        <taxon>Omphalotaceae</taxon>
        <taxon>Gymnopus</taxon>
    </lineage>
</organism>
<protein>
    <submittedName>
        <fullName evidence="11">Cytochrome P450</fullName>
    </submittedName>
</protein>
<evidence type="ECO:0000256" key="3">
    <source>
        <dbReference type="ARBA" id="ARBA00010617"/>
    </source>
</evidence>
<dbReference type="Gene3D" id="1.10.630.10">
    <property type="entry name" value="Cytochrome P450"/>
    <property type="match status" value="1"/>
</dbReference>
<evidence type="ECO:0000256" key="4">
    <source>
        <dbReference type="ARBA" id="ARBA00022617"/>
    </source>
</evidence>
<dbReference type="GO" id="GO:0020037">
    <property type="term" value="F:heme binding"/>
    <property type="evidence" value="ECO:0007669"/>
    <property type="project" value="InterPro"/>
</dbReference>
<dbReference type="PANTHER" id="PTHR46300:SF7">
    <property type="entry name" value="P450, PUTATIVE (EUROFUNG)-RELATED"/>
    <property type="match status" value="1"/>
</dbReference>
<dbReference type="SUPFAM" id="SSF48264">
    <property type="entry name" value="Cytochrome P450"/>
    <property type="match status" value="1"/>
</dbReference>
<keyword evidence="10" id="KW-0472">Membrane</keyword>
<gene>
    <name evidence="11" type="ORF">BT96DRAFT_958174</name>
</gene>
<keyword evidence="6" id="KW-0560">Oxidoreductase</keyword>
<dbReference type="InterPro" id="IPR002401">
    <property type="entry name" value="Cyt_P450_E_grp-I"/>
</dbReference>
<keyword evidence="10" id="KW-0812">Transmembrane</keyword>
<evidence type="ECO:0000256" key="9">
    <source>
        <dbReference type="PIRSR" id="PIRSR602401-1"/>
    </source>
</evidence>
<dbReference type="GO" id="GO:0016705">
    <property type="term" value="F:oxidoreductase activity, acting on paired donors, with incorporation or reduction of molecular oxygen"/>
    <property type="evidence" value="ECO:0007669"/>
    <property type="project" value="InterPro"/>
</dbReference>
<evidence type="ECO:0000256" key="1">
    <source>
        <dbReference type="ARBA" id="ARBA00001971"/>
    </source>
</evidence>
<keyword evidence="4 9" id="KW-0349">Heme</keyword>
<dbReference type="GO" id="GO:0004497">
    <property type="term" value="F:monooxygenase activity"/>
    <property type="evidence" value="ECO:0007669"/>
    <property type="project" value="UniProtKB-KW"/>
</dbReference>
<dbReference type="InterPro" id="IPR050364">
    <property type="entry name" value="Cytochrome_P450_fung"/>
</dbReference>
<keyword evidence="10" id="KW-1133">Transmembrane helix</keyword>